<name>A0A5E5P981_9BURK</name>
<evidence type="ECO:0000313" key="3">
    <source>
        <dbReference type="EMBL" id="VVG72269.1"/>
    </source>
</evidence>
<dbReference type="AlphaFoldDB" id="A0A5E5P981"/>
<proteinExistence type="predicted"/>
<keyword evidence="4" id="KW-1185">Reference proteome</keyword>
<reference evidence="3 5" key="2">
    <citation type="submission" date="2019-08" db="EMBL/GenBank/DDBJ databases">
        <authorList>
            <person name="Peeters C."/>
        </authorList>
    </citation>
    <scope>NUCLEOTIDE SEQUENCE [LARGE SCALE GENOMIC DNA]</scope>
    <source>
        <strain evidence="3 5">LMG 18089</strain>
    </source>
</reference>
<accession>A0A5E5P981</accession>
<evidence type="ECO:0000313" key="4">
    <source>
        <dbReference type="Proteomes" id="UP000270216"/>
    </source>
</evidence>
<protein>
    <submittedName>
        <fullName evidence="2">2OG-Fe(II) oxygenase</fullName>
    </submittedName>
    <submittedName>
        <fullName evidence="3">Proline hydroxylase</fullName>
    </submittedName>
</protein>
<dbReference type="Gene3D" id="2.60.120.620">
    <property type="entry name" value="q2cbj1_9rhob like domain"/>
    <property type="match status" value="1"/>
</dbReference>
<dbReference type="Pfam" id="PF13640">
    <property type="entry name" value="2OG-FeII_Oxy_3"/>
    <property type="match status" value="1"/>
</dbReference>
<evidence type="ECO:0000313" key="2">
    <source>
        <dbReference type="EMBL" id="RSK81017.1"/>
    </source>
</evidence>
<dbReference type="KEGG" id="papi:SG18_05390"/>
<reference evidence="2 4" key="1">
    <citation type="submission" date="2018-12" db="EMBL/GenBank/DDBJ databases">
        <title>Whole genome sequence of a Pandoraea apista isolate from a patient with cystic fibrosis.</title>
        <authorList>
            <person name="Kenna D.T."/>
            <person name="Turton J.F."/>
        </authorList>
    </citation>
    <scope>NUCLEOTIDE SEQUENCE [LARGE SCALE GENOMIC DNA]</scope>
    <source>
        <strain evidence="2 4">Pa13324</strain>
    </source>
</reference>
<dbReference type="OrthoDB" id="9783171at2"/>
<dbReference type="EMBL" id="CABPSX010000006">
    <property type="protein sequence ID" value="VVG72269.1"/>
    <property type="molecule type" value="Genomic_DNA"/>
</dbReference>
<evidence type="ECO:0000313" key="5">
    <source>
        <dbReference type="Proteomes" id="UP000364291"/>
    </source>
</evidence>
<sequence length="258" mass="29677">MINAESVLSSLSQFRKSGPFHHCVIDDFFDIDVARTLESQFLPYDDSRWFFYNNPIENKKALNDWNIFPSDSYKAFKYLNSREFISLLEAAVGVPLFADEGLHGGGWHMHAAGGNLNPHLDYSIHPKLGLQRKLNIIIYLSEEMREDYGGHLGLWKHDNNKNQPGPLMKEIAPKFNRAVLFDTTQNSWHGMSRQLVQPDNIYRKSLAVYYLCEPVGDVDQRGRALFAPREDQIGDEEVDRIIELRSQVSQSANVYRTL</sequence>
<organism evidence="3 5">
    <name type="scientific">Pandoraea apista</name>
    <dbReference type="NCBI Taxonomy" id="93218"/>
    <lineage>
        <taxon>Bacteria</taxon>
        <taxon>Pseudomonadati</taxon>
        <taxon>Pseudomonadota</taxon>
        <taxon>Betaproteobacteria</taxon>
        <taxon>Burkholderiales</taxon>
        <taxon>Burkholderiaceae</taxon>
        <taxon>Pandoraea</taxon>
    </lineage>
</organism>
<dbReference type="EMBL" id="RWHX01000019">
    <property type="protein sequence ID" value="RSK81017.1"/>
    <property type="molecule type" value="Genomic_DNA"/>
</dbReference>
<dbReference type="Proteomes" id="UP000364291">
    <property type="component" value="Unassembled WGS sequence"/>
</dbReference>
<gene>
    <name evidence="2" type="ORF">EJE83_12325</name>
    <name evidence="3" type="ORF">PAP18089_03263</name>
</gene>
<feature type="domain" description="Prolyl 4-hydroxylase alpha subunit Fe(2+) 2OG dioxygenase" evidence="1">
    <location>
        <begin position="109"/>
        <end position="210"/>
    </location>
</feature>
<evidence type="ECO:0000259" key="1">
    <source>
        <dbReference type="Pfam" id="PF13640"/>
    </source>
</evidence>
<dbReference type="InterPro" id="IPR044862">
    <property type="entry name" value="Pro_4_hyd_alph_FE2OG_OXY"/>
</dbReference>
<dbReference type="Proteomes" id="UP000270216">
    <property type="component" value="Unassembled WGS sequence"/>
</dbReference>